<sequence length="79" mass="9124">MLGENHSLAHEYPEHMDTISQLSASDDTFAENASNYDALDREIRKLELRGAPIDDHNMNSMKLNRAELKDWLHSRIMNV</sequence>
<dbReference type="KEGG" id="vos:KNV97_00600"/>
<dbReference type="InterPro" id="IPR007420">
    <property type="entry name" value="DUF465"/>
</dbReference>
<dbReference type="Gene3D" id="6.10.280.50">
    <property type="match status" value="1"/>
</dbReference>
<dbReference type="RefSeq" id="WP_136486815.1">
    <property type="nucleotide sequence ID" value="NZ_CP076642.1"/>
</dbReference>
<protein>
    <submittedName>
        <fullName evidence="1">YdcH family protein</fullName>
    </submittedName>
</protein>
<reference evidence="1" key="1">
    <citation type="submission" date="2021-06" db="EMBL/GenBank/DDBJ databases">
        <title>Vibrio nov. sp., novel gut bacterium isolated from Yellow Sea oyster.</title>
        <authorList>
            <person name="Muhammad N."/>
            <person name="Nguyen T.H."/>
            <person name="Lee Y.-J."/>
            <person name="Ko J."/>
            <person name="Kim S.-G."/>
        </authorList>
    </citation>
    <scope>NUCLEOTIDE SEQUENCE</scope>
    <source>
        <strain evidence="1">OG9-811</strain>
    </source>
</reference>
<accession>A0A975YM40</accession>
<evidence type="ECO:0000313" key="1">
    <source>
        <dbReference type="EMBL" id="QXO16066.1"/>
    </source>
</evidence>
<dbReference type="Proteomes" id="UP000694232">
    <property type="component" value="Chromosome 2"/>
</dbReference>
<proteinExistence type="predicted"/>
<evidence type="ECO:0000313" key="2">
    <source>
        <dbReference type="Proteomes" id="UP000694232"/>
    </source>
</evidence>
<organism evidence="1 2">
    <name type="scientific">Vibrio ostreae</name>
    <dbReference type="NCBI Taxonomy" id="2841925"/>
    <lineage>
        <taxon>Bacteria</taxon>
        <taxon>Pseudomonadati</taxon>
        <taxon>Pseudomonadota</taxon>
        <taxon>Gammaproteobacteria</taxon>
        <taxon>Vibrionales</taxon>
        <taxon>Vibrionaceae</taxon>
        <taxon>Vibrio</taxon>
    </lineage>
</organism>
<dbReference type="AlphaFoldDB" id="A0A975YM40"/>
<dbReference type="EMBL" id="CP076642">
    <property type="protein sequence ID" value="QXO16066.1"/>
    <property type="molecule type" value="Genomic_DNA"/>
</dbReference>
<gene>
    <name evidence="1" type="ORF">KNV97_00600</name>
</gene>
<dbReference type="Pfam" id="PF04325">
    <property type="entry name" value="DUF465"/>
    <property type="match status" value="1"/>
</dbReference>
<dbReference type="InterPro" id="IPR038444">
    <property type="entry name" value="DUF465_sf"/>
</dbReference>
<keyword evidence="2" id="KW-1185">Reference proteome</keyword>
<name>A0A975YM40_9VIBR</name>